<feature type="active site" description="Proton donor" evidence="2">
    <location>
        <position position="34"/>
    </location>
</feature>
<protein>
    <recommendedName>
        <fullName evidence="2">Putative phosphoesterase GCM10007096_25840</fullName>
        <ecNumber evidence="2">3.1.-.-</ecNumber>
    </recommendedName>
</protein>
<dbReference type="Gene3D" id="3.90.1140.10">
    <property type="entry name" value="Cyclic phosphodiesterase"/>
    <property type="match status" value="1"/>
</dbReference>
<dbReference type="AlphaFoldDB" id="A0A8J3EM76"/>
<dbReference type="InterPro" id="IPR050580">
    <property type="entry name" value="2H_phosphoesterase_YjcG-like"/>
</dbReference>
<dbReference type="InterPro" id="IPR009097">
    <property type="entry name" value="Cyclic_Pdiesterase"/>
</dbReference>
<comment type="caution">
    <text evidence="3">The sequence shown here is derived from an EMBL/GenBank/DDBJ whole genome shotgun (WGS) entry which is preliminary data.</text>
</comment>
<feature type="active site" description="Proton acceptor" evidence="2">
    <location>
        <position position="115"/>
    </location>
</feature>
<sequence>MKYGIALFPSKQLQDKLNSYRKRYDPHYGYIPPHITVKEAFDIEKEQLDTTINMLEDIASSVQPIHIEVEKVSSFHPVNNVIYLKVKEEPNLLELHTKLHGEDFASKHHYKFVPHITIAQGLSDIEHSDILAQLKMIELHHEETIDQFQLLEQLDNKTWRVYKSFQLGKGRA</sequence>
<dbReference type="HAMAP" id="MF_01444">
    <property type="entry name" value="2H_phosphoesterase_YjcG"/>
    <property type="match status" value="1"/>
</dbReference>
<dbReference type="Pfam" id="PF13563">
    <property type="entry name" value="2_5_RNA_ligase2"/>
    <property type="match status" value="1"/>
</dbReference>
<organism evidence="3 4">
    <name type="scientific">Pullulanibacillus pueri</name>
    <dbReference type="NCBI Taxonomy" id="1437324"/>
    <lineage>
        <taxon>Bacteria</taxon>
        <taxon>Bacillati</taxon>
        <taxon>Bacillota</taxon>
        <taxon>Bacilli</taxon>
        <taxon>Bacillales</taxon>
        <taxon>Sporolactobacillaceae</taxon>
        <taxon>Pullulanibacillus</taxon>
    </lineage>
</organism>
<keyword evidence="4" id="KW-1185">Reference proteome</keyword>
<keyword evidence="1 2" id="KW-0378">Hydrolase</keyword>
<reference evidence="3" key="1">
    <citation type="journal article" date="2014" name="Int. J. Syst. Evol. Microbiol.">
        <title>Complete genome sequence of Corynebacterium casei LMG S-19264T (=DSM 44701T), isolated from a smear-ripened cheese.</title>
        <authorList>
            <consortium name="US DOE Joint Genome Institute (JGI-PGF)"/>
            <person name="Walter F."/>
            <person name="Albersmeier A."/>
            <person name="Kalinowski J."/>
            <person name="Ruckert C."/>
        </authorList>
    </citation>
    <scope>NUCLEOTIDE SEQUENCE</scope>
    <source>
        <strain evidence="3">CGMCC 1.12777</strain>
    </source>
</reference>
<dbReference type="RefSeq" id="WP_188497788.1">
    <property type="nucleotide sequence ID" value="NZ_BMFV01000019.1"/>
</dbReference>
<dbReference type="GO" id="GO:0016788">
    <property type="term" value="F:hydrolase activity, acting on ester bonds"/>
    <property type="evidence" value="ECO:0007669"/>
    <property type="project" value="UniProtKB-UniRule"/>
</dbReference>
<evidence type="ECO:0000313" key="4">
    <source>
        <dbReference type="Proteomes" id="UP000656813"/>
    </source>
</evidence>
<gene>
    <name evidence="3" type="ORF">GCM10007096_25840</name>
</gene>
<dbReference type="EC" id="3.1.-.-" evidence="2"/>
<dbReference type="SUPFAM" id="SSF55144">
    <property type="entry name" value="LigT-like"/>
    <property type="match status" value="1"/>
</dbReference>
<dbReference type="EMBL" id="BMFV01000019">
    <property type="protein sequence ID" value="GGH83932.1"/>
    <property type="molecule type" value="Genomic_DNA"/>
</dbReference>
<accession>A0A8J3EM76</accession>
<comment type="similarity">
    <text evidence="2">Belongs to the 2H phosphoesterase superfamily. YjcG family.</text>
</comment>
<feature type="short sequence motif" description="HXTX 2" evidence="2">
    <location>
        <begin position="115"/>
        <end position="118"/>
    </location>
</feature>
<proteinExistence type="inferred from homology"/>
<evidence type="ECO:0000256" key="2">
    <source>
        <dbReference type="HAMAP-Rule" id="MF_01444"/>
    </source>
</evidence>
<dbReference type="PANTHER" id="PTHR40037">
    <property type="entry name" value="PHOSPHOESTERASE YJCG-RELATED"/>
    <property type="match status" value="1"/>
</dbReference>
<name>A0A8J3EM76_9BACL</name>
<dbReference type="InterPro" id="IPR022932">
    <property type="entry name" value="YjcG"/>
</dbReference>
<evidence type="ECO:0000313" key="3">
    <source>
        <dbReference type="EMBL" id="GGH83932.1"/>
    </source>
</evidence>
<feature type="short sequence motif" description="HXTX 1" evidence="2">
    <location>
        <begin position="34"/>
        <end position="37"/>
    </location>
</feature>
<dbReference type="NCBIfam" id="NF010223">
    <property type="entry name" value="PRK13679.1"/>
    <property type="match status" value="1"/>
</dbReference>
<dbReference type="PANTHER" id="PTHR40037:SF1">
    <property type="entry name" value="PHOSPHOESTERASE SAOUHSC_00951-RELATED"/>
    <property type="match status" value="1"/>
</dbReference>
<dbReference type="Proteomes" id="UP000656813">
    <property type="component" value="Unassembled WGS sequence"/>
</dbReference>
<reference evidence="3" key="2">
    <citation type="submission" date="2020-09" db="EMBL/GenBank/DDBJ databases">
        <authorList>
            <person name="Sun Q."/>
            <person name="Zhou Y."/>
        </authorList>
    </citation>
    <scope>NUCLEOTIDE SEQUENCE</scope>
    <source>
        <strain evidence="3">CGMCC 1.12777</strain>
    </source>
</reference>
<evidence type="ECO:0000256" key="1">
    <source>
        <dbReference type="ARBA" id="ARBA00022801"/>
    </source>
</evidence>